<feature type="signal peptide" evidence="2">
    <location>
        <begin position="1"/>
        <end position="19"/>
    </location>
</feature>
<accession>A0A2S7WDI8</accession>
<sequence length="426" mass="45334">MKKNYLLLLLLLINTVLFSQNIDFTNNAGTGDKLWSTATNWTPNGVPSSASIVRLPLIVESLVDADFTIKQILVPFGTSGDVPVGGTNTVTINVAVANAVAIDNASNNDIKLIFNGKVTINNSAGFSNMRNSNGTGNSIEFATGSTLKISTGFQPSEGSSNDFFFNGKIEGTANLRFGANTTSTFGNTVSNTGYTGELVQLLNSSIIVNTADDVVFYDGLKIQVNGNNSSATLNGENVFKSGITVGGTNTYTFNVNKNQSAMTNIIFQGGGTLNLVVDNAVTNLSFANNSANPWLTGTVNITGFKNGVIRFGTDNTGLTAQQLSQIKATGITAFALDSEGYLIDAATASVNDFEENTINPIAYPTISSDIINFKEAQNNVKVFDVNGRVILHNTAKNQTVLTVSSLPRGLYFVMFDNKKVEKIIKQ</sequence>
<feature type="chain" id="PRO_5015486565" description="Secretion system C-terminal sorting domain-containing protein" evidence="2">
    <location>
        <begin position="20"/>
        <end position="426"/>
    </location>
</feature>
<evidence type="ECO:0000313" key="5">
    <source>
        <dbReference type="Proteomes" id="UP000237608"/>
    </source>
</evidence>
<protein>
    <recommendedName>
        <fullName evidence="3">Secretion system C-terminal sorting domain-containing protein</fullName>
    </recommendedName>
</protein>
<evidence type="ECO:0000313" key="4">
    <source>
        <dbReference type="EMBL" id="PQJ75680.1"/>
    </source>
</evidence>
<dbReference type="OrthoDB" id="1056765at2"/>
<dbReference type="EMBL" id="MSCL01000001">
    <property type="protein sequence ID" value="PQJ75680.1"/>
    <property type="molecule type" value="Genomic_DNA"/>
</dbReference>
<reference evidence="4 5" key="1">
    <citation type="submission" date="2016-12" db="EMBL/GenBank/DDBJ databases">
        <title>Trade-off between light-utilization and light-protection in marine flavobacteria.</title>
        <authorList>
            <person name="Kumagai Y."/>
            <person name="Yoshizawa S."/>
            <person name="Kogure K."/>
            <person name="Iwasaki W."/>
        </authorList>
    </citation>
    <scope>NUCLEOTIDE SEQUENCE [LARGE SCALE GENOMIC DNA]</scope>
    <source>
        <strain evidence="4 5">KCTC 22729</strain>
    </source>
</reference>
<dbReference type="AlphaFoldDB" id="A0A2S7WDI8"/>
<dbReference type="InterPro" id="IPR026444">
    <property type="entry name" value="Secre_tail"/>
</dbReference>
<dbReference type="RefSeq" id="WP_105046831.1">
    <property type="nucleotide sequence ID" value="NZ_CP150662.1"/>
</dbReference>
<comment type="caution">
    <text evidence="4">The sequence shown here is derived from an EMBL/GenBank/DDBJ whole genome shotgun (WGS) entry which is preliminary data.</text>
</comment>
<keyword evidence="1 2" id="KW-0732">Signal</keyword>
<evidence type="ECO:0000256" key="1">
    <source>
        <dbReference type="ARBA" id="ARBA00022729"/>
    </source>
</evidence>
<keyword evidence="5" id="KW-1185">Reference proteome</keyword>
<feature type="domain" description="Secretion system C-terminal sorting" evidence="3">
    <location>
        <begin position="363"/>
        <end position="423"/>
    </location>
</feature>
<gene>
    <name evidence="4" type="ORF">BTO13_10785</name>
</gene>
<evidence type="ECO:0000259" key="3">
    <source>
        <dbReference type="Pfam" id="PF18962"/>
    </source>
</evidence>
<proteinExistence type="predicted"/>
<name>A0A2S7WDI8_9FLAO</name>
<evidence type="ECO:0000256" key="2">
    <source>
        <dbReference type="SAM" id="SignalP"/>
    </source>
</evidence>
<dbReference type="Proteomes" id="UP000237608">
    <property type="component" value="Unassembled WGS sequence"/>
</dbReference>
<organism evidence="4 5">
    <name type="scientific">Polaribacter gangjinensis</name>
    <dbReference type="NCBI Taxonomy" id="574710"/>
    <lineage>
        <taxon>Bacteria</taxon>
        <taxon>Pseudomonadati</taxon>
        <taxon>Bacteroidota</taxon>
        <taxon>Flavobacteriia</taxon>
        <taxon>Flavobacteriales</taxon>
        <taxon>Flavobacteriaceae</taxon>
    </lineage>
</organism>
<dbReference type="NCBIfam" id="TIGR04183">
    <property type="entry name" value="Por_Secre_tail"/>
    <property type="match status" value="1"/>
</dbReference>
<dbReference type="Pfam" id="PF18962">
    <property type="entry name" value="Por_Secre_tail"/>
    <property type="match status" value="1"/>
</dbReference>